<feature type="compositionally biased region" description="Polar residues" evidence="1">
    <location>
        <begin position="378"/>
        <end position="388"/>
    </location>
</feature>
<evidence type="ECO:0000256" key="1">
    <source>
        <dbReference type="SAM" id="MobiDB-lite"/>
    </source>
</evidence>
<gene>
    <name evidence="2" type="ORF">FGO68_gene8930</name>
</gene>
<sequence length="454" mass="50599">MAHPFSNPLPDCSSSSYHNVYEQASSSDKAEVDLHSYSDINQRLFQAKTKLCLQEIAALFTINEGFIKLIKDHLLRSTAMRRFRTISSEDDPAYQIRENNMAGSSMENQIEDINRFETISGQYQESILGLGDIYDGRSKAKVSYYKLKDGLALSPRLRATSSINPLLKKNGGRISLPLAWNAKRSQSNRYLSPDNLSKEKKLADLMGIPEIKGLPEKSEPEGNGGGGGKPQILKKLISQRKLLNTTKKALGDTLLPDGSSQNAPSEIDSKEFRIHVYPNPTITTQSHIPSKFKPKLNQEPKKPANQCQPQRRLQDLLLNDSPNKVGQNKGEREMRAALKFLRRLGQTLREKSPNRSPTGHTPGGLTGQDRNTPRAGDETSNSSRQYPQSFGDVVTGQELLKQALENSSRCEDIIRQDKSEHVSPTDRNPAVQTSLEEGQENLSMLNEGVKPYQS</sequence>
<name>A0A8J8NHP0_HALGN</name>
<feature type="region of interest" description="Disordered" evidence="1">
    <location>
        <begin position="347"/>
        <end position="394"/>
    </location>
</feature>
<feature type="region of interest" description="Disordered" evidence="1">
    <location>
        <begin position="411"/>
        <end position="454"/>
    </location>
</feature>
<reference evidence="2" key="1">
    <citation type="submission" date="2019-06" db="EMBL/GenBank/DDBJ databases">
        <authorList>
            <person name="Zheng W."/>
        </authorList>
    </citation>
    <scope>NUCLEOTIDE SEQUENCE</scope>
    <source>
        <strain evidence="2">QDHG01</strain>
    </source>
</reference>
<evidence type="ECO:0000313" key="2">
    <source>
        <dbReference type="EMBL" id="TNV74455.1"/>
    </source>
</evidence>
<feature type="compositionally biased region" description="Polar residues" evidence="1">
    <location>
        <begin position="430"/>
        <end position="444"/>
    </location>
</feature>
<feature type="region of interest" description="Disordered" evidence="1">
    <location>
        <begin position="251"/>
        <end position="332"/>
    </location>
</feature>
<evidence type="ECO:0000313" key="3">
    <source>
        <dbReference type="Proteomes" id="UP000785679"/>
    </source>
</evidence>
<accession>A0A8J8NHP0</accession>
<dbReference type="Proteomes" id="UP000785679">
    <property type="component" value="Unassembled WGS sequence"/>
</dbReference>
<dbReference type="EMBL" id="RRYP01016973">
    <property type="protein sequence ID" value="TNV74455.1"/>
    <property type="molecule type" value="Genomic_DNA"/>
</dbReference>
<feature type="compositionally biased region" description="Basic and acidic residues" evidence="1">
    <location>
        <begin position="411"/>
        <end position="424"/>
    </location>
</feature>
<comment type="caution">
    <text evidence="2">The sequence shown here is derived from an EMBL/GenBank/DDBJ whole genome shotgun (WGS) entry which is preliminary data.</text>
</comment>
<keyword evidence="3" id="KW-1185">Reference proteome</keyword>
<dbReference type="AlphaFoldDB" id="A0A8J8NHP0"/>
<proteinExistence type="predicted"/>
<organism evidence="2 3">
    <name type="scientific">Halteria grandinella</name>
    <dbReference type="NCBI Taxonomy" id="5974"/>
    <lineage>
        <taxon>Eukaryota</taxon>
        <taxon>Sar</taxon>
        <taxon>Alveolata</taxon>
        <taxon>Ciliophora</taxon>
        <taxon>Intramacronucleata</taxon>
        <taxon>Spirotrichea</taxon>
        <taxon>Stichotrichia</taxon>
        <taxon>Sporadotrichida</taxon>
        <taxon>Halteriidae</taxon>
        <taxon>Halteria</taxon>
    </lineage>
</organism>
<feature type="region of interest" description="Disordered" evidence="1">
    <location>
        <begin position="212"/>
        <end position="231"/>
    </location>
</feature>
<protein>
    <submittedName>
        <fullName evidence="2">Uncharacterized protein</fullName>
    </submittedName>
</protein>